<protein>
    <submittedName>
        <fullName evidence="3">PEP-CTERM sorting domain-containing protein</fullName>
    </submittedName>
</protein>
<dbReference type="NCBIfam" id="TIGR02595">
    <property type="entry name" value="PEP_CTERM"/>
    <property type="match status" value="1"/>
</dbReference>
<dbReference type="EMBL" id="CP136508">
    <property type="protein sequence ID" value="WUR11928.1"/>
    <property type="molecule type" value="Genomic_DNA"/>
</dbReference>
<reference evidence="3 4" key="1">
    <citation type="journal article" date="2019" name="Int. J. Syst. Evol. Microbiol.">
        <title>The Draft Whole-Genome Sequence of the Antibiotic Producer Empedobacter haloabium ATCC 31962 Provides Indications for Its Taxonomic Reclassification.</title>
        <authorList>
            <person name="Miess H."/>
            <person name="Arlt P."/>
            <person name="Apel A.K."/>
            <person name="Weber T."/>
            <person name="Nieselt K."/>
            <person name="Hanssen F."/>
            <person name="Czemmel S."/>
            <person name="Nahnsen S."/>
            <person name="Gross H."/>
        </authorList>
    </citation>
    <scope>NUCLEOTIDE SEQUENCE [LARGE SCALE GENOMIC DNA]</scope>
    <source>
        <strain evidence="3 4">ATCC 31962</strain>
    </source>
</reference>
<name>A0ABZ1UID0_9BURK</name>
<dbReference type="Pfam" id="PF07589">
    <property type="entry name" value="PEP-CTERM"/>
    <property type="match status" value="1"/>
</dbReference>
<sequence length="230" mass="23972">MKQLLARLILLACSLAAGTVQAVPVTFTTVSTGDAGEFDFYSGDRGLGTFQGIGPYTLTVSGSIDNAESWQRTVLDITLTVNGKTNRMQAEGVAVTTLATRHDGSGSATTVLSQSFTSPYNEYGPVFYFHHSFRFDPQVLGTSLPSDTGDAPLQSLGGSFSLSFEYNNDASGFVFGTASGNYDHGTLQVIGAVPEPASYATLLVGLALAGAFAKRRAPGTGCLKDASLTG</sequence>
<dbReference type="InterPro" id="IPR013424">
    <property type="entry name" value="Ice-binding_C"/>
</dbReference>
<feature type="domain" description="Ice-binding protein C-terminal" evidence="2">
    <location>
        <begin position="192"/>
        <end position="216"/>
    </location>
</feature>
<evidence type="ECO:0000259" key="2">
    <source>
        <dbReference type="Pfam" id="PF07589"/>
    </source>
</evidence>
<organism evidence="3 4">
    <name type="scientific">[Empedobacter] haloabium</name>
    <dbReference type="NCBI Taxonomy" id="592317"/>
    <lineage>
        <taxon>Bacteria</taxon>
        <taxon>Pseudomonadati</taxon>
        <taxon>Pseudomonadota</taxon>
        <taxon>Betaproteobacteria</taxon>
        <taxon>Burkholderiales</taxon>
        <taxon>Oxalobacteraceae</taxon>
        <taxon>Telluria group</taxon>
        <taxon>Telluria group incertae sedis</taxon>
    </lineage>
</organism>
<dbReference type="Proteomes" id="UP000321323">
    <property type="component" value="Chromosome"/>
</dbReference>
<gene>
    <name evidence="3" type="ORF">E7V67_019810</name>
</gene>
<evidence type="ECO:0000313" key="4">
    <source>
        <dbReference type="Proteomes" id="UP000321323"/>
    </source>
</evidence>
<accession>A0ABZ1UID0</accession>
<proteinExistence type="predicted"/>
<feature type="chain" id="PRO_5047235852" evidence="1">
    <location>
        <begin position="23"/>
        <end position="230"/>
    </location>
</feature>
<evidence type="ECO:0000313" key="3">
    <source>
        <dbReference type="EMBL" id="WUR11928.1"/>
    </source>
</evidence>
<feature type="signal peptide" evidence="1">
    <location>
        <begin position="1"/>
        <end position="22"/>
    </location>
</feature>
<keyword evidence="4" id="KW-1185">Reference proteome</keyword>
<evidence type="ECO:0000256" key="1">
    <source>
        <dbReference type="SAM" id="SignalP"/>
    </source>
</evidence>
<keyword evidence="1" id="KW-0732">Signal</keyword>